<dbReference type="Proteomes" id="UP001218188">
    <property type="component" value="Unassembled WGS sequence"/>
</dbReference>
<proteinExistence type="predicted"/>
<organism evidence="1 2">
    <name type="scientific">Mycena alexandri</name>
    <dbReference type="NCBI Taxonomy" id="1745969"/>
    <lineage>
        <taxon>Eukaryota</taxon>
        <taxon>Fungi</taxon>
        <taxon>Dikarya</taxon>
        <taxon>Basidiomycota</taxon>
        <taxon>Agaricomycotina</taxon>
        <taxon>Agaricomycetes</taxon>
        <taxon>Agaricomycetidae</taxon>
        <taxon>Agaricales</taxon>
        <taxon>Marasmiineae</taxon>
        <taxon>Mycenaceae</taxon>
        <taxon>Mycena</taxon>
    </lineage>
</organism>
<evidence type="ECO:0000313" key="1">
    <source>
        <dbReference type="EMBL" id="KAJ7036600.1"/>
    </source>
</evidence>
<comment type="caution">
    <text evidence="1">The sequence shown here is derived from an EMBL/GenBank/DDBJ whole genome shotgun (WGS) entry which is preliminary data.</text>
</comment>
<gene>
    <name evidence="1" type="ORF">C8F04DRAFT_1394183</name>
</gene>
<dbReference type="AlphaFoldDB" id="A0AAD6SZC8"/>
<sequence length="336" mass="38063">MVLTRRAYKSIARWVPNEVISEIIQAAPPHDWASLCRTTMLFQGLGVPLLYRVVDLKTVASVEAFCSTIASHTAKFAKLVQSLTVDAHALLIVSLFELHTSDRHWTNTEGLGTLSSFLARHPTLKSVTIYDTAQFEWPSTAARIPLPDLQRICAPAKVFPRIIVDGLKEARLEWEFRDEVHMWPPEPIFLALKATTRREKSLVCSIFCSNFELPSIMASASMHIPHAKALRIVVADLRADDEDLRLCDIQCVKQYLSRFTGLEFFSLEMFELWGRVAFGATEADDQLTVHDFGDLCSTLQACRTSQNAWRRMNGTWERFPLTDFFPLAGITFVQNN</sequence>
<name>A0AAD6SZC8_9AGAR</name>
<keyword evidence="2" id="KW-1185">Reference proteome</keyword>
<dbReference type="EMBL" id="JARJCM010000042">
    <property type="protein sequence ID" value="KAJ7036600.1"/>
    <property type="molecule type" value="Genomic_DNA"/>
</dbReference>
<protein>
    <submittedName>
        <fullName evidence="1">Uncharacterized protein</fullName>
    </submittedName>
</protein>
<reference evidence="1" key="1">
    <citation type="submission" date="2023-03" db="EMBL/GenBank/DDBJ databases">
        <title>Massive genome expansion in bonnet fungi (Mycena s.s.) driven by repeated elements and novel gene families across ecological guilds.</title>
        <authorList>
            <consortium name="Lawrence Berkeley National Laboratory"/>
            <person name="Harder C.B."/>
            <person name="Miyauchi S."/>
            <person name="Viragh M."/>
            <person name="Kuo A."/>
            <person name="Thoen E."/>
            <person name="Andreopoulos B."/>
            <person name="Lu D."/>
            <person name="Skrede I."/>
            <person name="Drula E."/>
            <person name="Henrissat B."/>
            <person name="Morin E."/>
            <person name="Kohler A."/>
            <person name="Barry K."/>
            <person name="LaButti K."/>
            <person name="Morin E."/>
            <person name="Salamov A."/>
            <person name="Lipzen A."/>
            <person name="Mereny Z."/>
            <person name="Hegedus B."/>
            <person name="Baldrian P."/>
            <person name="Stursova M."/>
            <person name="Weitz H."/>
            <person name="Taylor A."/>
            <person name="Grigoriev I.V."/>
            <person name="Nagy L.G."/>
            <person name="Martin F."/>
            <person name="Kauserud H."/>
        </authorList>
    </citation>
    <scope>NUCLEOTIDE SEQUENCE</scope>
    <source>
        <strain evidence="1">CBHHK200</strain>
    </source>
</reference>
<evidence type="ECO:0000313" key="2">
    <source>
        <dbReference type="Proteomes" id="UP001218188"/>
    </source>
</evidence>
<accession>A0AAD6SZC8</accession>